<evidence type="ECO:0000313" key="1">
    <source>
        <dbReference type="EMBL" id="KAF9411301.1"/>
    </source>
</evidence>
<dbReference type="AlphaFoldDB" id="A0A835GC74"/>
<protein>
    <submittedName>
        <fullName evidence="1">Uncharacterized protein</fullName>
    </submittedName>
</protein>
<dbReference type="EMBL" id="JACKWZ010000229">
    <property type="protein sequence ID" value="KAF9411301.1"/>
    <property type="molecule type" value="Genomic_DNA"/>
</dbReference>
<comment type="caution">
    <text evidence="1">The sequence shown here is derived from an EMBL/GenBank/DDBJ whole genome shotgun (WGS) entry which is preliminary data.</text>
</comment>
<evidence type="ECO:0000313" key="2">
    <source>
        <dbReference type="Proteomes" id="UP000648187"/>
    </source>
</evidence>
<reference evidence="1" key="1">
    <citation type="submission" date="2020-08" db="EMBL/GenBank/DDBJ databases">
        <title>Spodoptera exigua strain:BAW_Kor-Di-RS1 Genome sequencing and assembly.</title>
        <authorList>
            <person name="Kim J."/>
            <person name="Nam H.Y."/>
            <person name="Kwon M."/>
            <person name="Choi J.H."/>
            <person name="Cho S.R."/>
            <person name="Kim G.-H."/>
        </authorList>
    </citation>
    <scope>NUCLEOTIDE SEQUENCE</scope>
    <source>
        <strain evidence="1">BAW_Kor-Di-RS1</strain>
        <tissue evidence="1">Whole-body</tissue>
    </source>
</reference>
<gene>
    <name evidence="1" type="ORF">HW555_009866</name>
</gene>
<proteinExistence type="predicted"/>
<sequence>MQLDHLNVACKSLSSAGRVCPASRRAASRAHVAVRPRPQLGIVPSFGVHIHTLDHLNVACKPLSSAGRVCPASRRAASRAHVAVRPRLTNVSNDLICFVLVFALLIKVDSMAHLSDGELSLRIRAEANMKCQVKREELVPLRRIKSGSYMKQFVKASIYDKEQFCSHLEASYRIDLDKCLVKR</sequence>
<organism evidence="1 2">
    <name type="scientific">Spodoptera exigua</name>
    <name type="common">Beet armyworm</name>
    <name type="synonym">Noctua fulgens</name>
    <dbReference type="NCBI Taxonomy" id="7107"/>
    <lineage>
        <taxon>Eukaryota</taxon>
        <taxon>Metazoa</taxon>
        <taxon>Ecdysozoa</taxon>
        <taxon>Arthropoda</taxon>
        <taxon>Hexapoda</taxon>
        <taxon>Insecta</taxon>
        <taxon>Pterygota</taxon>
        <taxon>Neoptera</taxon>
        <taxon>Endopterygota</taxon>
        <taxon>Lepidoptera</taxon>
        <taxon>Glossata</taxon>
        <taxon>Ditrysia</taxon>
        <taxon>Noctuoidea</taxon>
        <taxon>Noctuidae</taxon>
        <taxon>Amphipyrinae</taxon>
        <taxon>Spodoptera</taxon>
    </lineage>
</organism>
<name>A0A835GC74_SPOEX</name>
<keyword evidence="2" id="KW-1185">Reference proteome</keyword>
<accession>A0A835GC74</accession>
<dbReference type="Proteomes" id="UP000648187">
    <property type="component" value="Unassembled WGS sequence"/>
</dbReference>